<organism evidence="1 2">
    <name type="scientific">Trifolium medium</name>
    <dbReference type="NCBI Taxonomy" id="97028"/>
    <lineage>
        <taxon>Eukaryota</taxon>
        <taxon>Viridiplantae</taxon>
        <taxon>Streptophyta</taxon>
        <taxon>Embryophyta</taxon>
        <taxon>Tracheophyta</taxon>
        <taxon>Spermatophyta</taxon>
        <taxon>Magnoliopsida</taxon>
        <taxon>eudicotyledons</taxon>
        <taxon>Gunneridae</taxon>
        <taxon>Pentapetalae</taxon>
        <taxon>rosids</taxon>
        <taxon>fabids</taxon>
        <taxon>Fabales</taxon>
        <taxon>Fabaceae</taxon>
        <taxon>Papilionoideae</taxon>
        <taxon>50 kb inversion clade</taxon>
        <taxon>NPAAA clade</taxon>
        <taxon>Hologalegina</taxon>
        <taxon>IRL clade</taxon>
        <taxon>Trifolieae</taxon>
        <taxon>Trifolium</taxon>
    </lineage>
</organism>
<dbReference type="Proteomes" id="UP000265520">
    <property type="component" value="Unassembled WGS sequence"/>
</dbReference>
<sequence>MIDHLSVRRGNCMMQSMADHSTPSIIDFLTRINIMLTPAKATSDGI</sequence>
<feature type="non-terminal residue" evidence="1">
    <location>
        <position position="46"/>
    </location>
</feature>
<accession>A0A392WFI3</accession>
<protein>
    <submittedName>
        <fullName evidence="1">Uncharacterized protein</fullName>
    </submittedName>
</protein>
<comment type="caution">
    <text evidence="1">The sequence shown here is derived from an EMBL/GenBank/DDBJ whole genome shotgun (WGS) entry which is preliminary data.</text>
</comment>
<proteinExistence type="predicted"/>
<evidence type="ECO:0000313" key="2">
    <source>
        <dbReference type="Proteomes" id="UP000265520"/>
    </source>
</evidence>
<dbReference type="AlphaFoldDB" id="A0A392WFI3"/>
<keyword evidence="2" id="KW-1185">Reference proteome</keyword>
<evidence type="ECO:0000313" key="1">
    <source>
        <dbReference type="EMBL" id="MCI97571.1"/>
    </source>
</evidence>
<name>A0A392WFI3_9FABA</name>
<dbReference type="EMBL" id="LXQA011447773">
    <property type="protein sequence ID" value="MCI97571.1"/>
    <property type="molecule type" value="Genomic_DNA"/>
</dbReference>
<reference evidence="1 2" key="1">
    <citation type="journal article" date="2018" name="Front. Plant Sci.">
        <title>Red Clover (Trifolium pratense) and Zigzag Clover (T. medium) - A Picture of Genomic Similarities and Differences.</title>
        <authorList>
            <person name="Dluhosova J."/>
            <person name="Istvanek J."/>
            <person name="Nedelnik J."/>
            <person name="Repkova J."/>
        </authorList>
    </citation>
    <scope>NUCLEOTIDE SEQUENCE [LARGE SCALE GENOMIC DNA]</scope>
    <source>
        <strain evidence="2">cv. 10/8</strain>
        <tissue evidence="1">Leaf</tissue>
    </source>
</reference>